<keyword evidence="1" id="KW-0732">Signal</keyword>
<accession>F1T811</accession>
<dbReference type="eggNOG" id="ENOG5033RVK">
    <property type="taxonomic scope" value="Bacteria"/>
</dbReference>
<reference evidence="2" key="2">
    <citation type="submission" date="2011-01" db="EMBL/GenBank/DDBJ databases">
        <title>The Non-contiguous Finished genome of Clostridium papyrosolvens.</title>
        <authorList>
            <person name="Lucas S."/>
            <person name="Copeland A."/>
            <person name="Lapidus A."/>
            <person name="Cheng J.-F."/>
            <person name="Goodwin L."/>
            <person name="Pitluck S."/>
            <person name="Misra M."/>
            <person name="Chertkov O."/>
            <person name="Detter J.C."/>
            <person name="Han C."/>
            <person name="Tapia R."/>
            <person name="Land M."/>
            <person name="Hauser L."/>
            <person name="Kyrpides N."/>
            <person name="Ivanova N."/>
            <person name="Pagani I."/>
            <person name="Mouttaki H."/>
            <person name="He Z."/>
            <person name="Zhou J."/>
            <person name="Hemme C.L."/>
            <person name="Woyke T."/>
        </authorList>
    </citation>
    <scope>NUCLEOTIDE SEQUENCE [LARGE SCALE GENOMIC DNA]</scope>
    <source>
        <strain evidence="2">DSM 2782</strain>
    </source>
</reference>
<organism evidence="2 3">
    <name type="scientific">Ruminiclostridium papyrosolvens DSM 2782</name>
    <dbReference type="NCBI Taxonomy" id="588581"/>
    <lineage>
        <taxon>Bacteria</taxon>
        <taxon>Bacillati</taxon>
        <taxon>Bacillota</taxon>
        <taxon>Clostridia</taxon>
        <taxon>Eubacteriales</taxon>
        <taxon>Oscillospiraceae</taxon>
        <taxon>Ruminiclostridium</taxon>
    </lineage>
</organism>
<dbReference type="Gene3D" id="2.60.120.260">
    <property type="entry name" value="Galactose-binding domain-like"/>
    <property type="match status" value="1"/>
</dbReference>
<sequence>MLMKNYKKLVFLVMLAFTLSGTFLFTPLANAQVNVTSDTPAVGFDSTLQPPNWHVSAYWNTNAPTAVPGKLDVTYNGSTFQADGVTLSSSTYGYGAYSTSLNLIPNTPYVMSGYVKATNIEINPNHMGYTNKGPFGFSRFDNINQQSNSKTYTTQLLNSANSTDGWIKLDFHFISSSSGLTYLDCNLGGYCCDTKGTVEFAGLTLKQDSSYKTVSHSDFVAAVPVSQLVNYSVSDSALDSWGSKLNGATQKLKELTGINDSRISQIYMLNDTALEEQTKVDFAYAGIPCIFNAVASNFTFHYAVTQDAVEHSQLHELGHTYNTDHNRIWNFNDEVFANVRAAYTAVQNNIKVRFWTTDTSNIPTYQGISYKQFYDSKLAEYISNPTENAKGYELFATAGIYLRMVYGDASAGLPPLGWNTLKTFFTNGTSTSYNPTSGIYLDPNRGYTDDFKVFTQSLNIIAQITGKSASDIANYVPNGFYWKWYNNPSQYPFKSIN</sequence>
<evidence type="ECO:0000313" key="2">
    <source>
        <dbReference type="EMBL" id="EGD49609.1"/>
    </source>
</evidence>
<comment type="caution">
    <text evidence="2">The sequence shown here is derived from an EMBL/GenBank/DDBJ whole genome shotgun (WGS) entry which is preliminary data.</text>
</comment>
<proteinExistence type="predicted"/>
<dbReference type="Proteomes" id="UP000003860">
    <property type="component" value="Unassembled WGS sequence"/>
</dbReference>
<dbReference type="AlphaFoldDB" id="F1T811"/>
<gene>
    <name evidence="2" type="ORF">Cpap_4049</name>
</gene>
<feature type="chain" id="PRO_5003271126" evidence="1">
    <location>
        <begin position="32"/>
        <end position="497"/>
    </location>
</feature>
<feature type="signal peptide" evidence="1">
    <location>
        <begin position="1"/>
        <end position="31"/>
    </location>
</feature>
<keyword evidence="3" id="KW-1185">Reference proteome</keyword>
<evidence type="ECO:0000256" key="1">
    <source>
        <dbReference type="SAM" id="SignalP"/>
    </source>
</evidence>
<name>F1T811_9FIRM</name>
<reference evidence="2" key="1">
    <citation type="submission" date="2009-07" db="EMBL/GenBank/DDBJ databases">
        <authorList>
            <consortium name="US DOE Joint Genome Institute (JGI-PGF)"/>
            <person name="Lucas S."/>
            <person name="Copeland A."/>
            <person name="Lapidus A."/>
            <person name="Glavina del Rio T."/>
            <person name="Tice H."/>
            <person name="Bruce D."/>
            <person name="Goodwin L."/>
            <person name="Pitluck S."/>
            <person name="Larimer F."/>
            <person name="Land M.L."/>
            <person name="Mouttaki H."/>
            <person name="He Z."/>
            <person name="Zhou J."/>
            <person name="Hemme C.L."/>
        </authorList>
    </citation>
    <scope>NUCLEOTIDE SEQUENCE [LARGE SCALE GENOMIC DNA]</scope>
    <source>
        <strain evidence="2">DSM 2782</strain>
    </source>
</reference>
<protein>
    <submittedName>
        <fullName evidence="2">Uncharacterized protein</fullName>
    </submittedName>
</protein>
<dbReference type="EMBL" id="ACXX02000001">
    <property type="protein sequence ID" value="EGD49609.1"/>
    <property type="molecule type" value="Genomic_DNA"/>
</dbReference>
<evidence type="ECO:0000313" key="3">
    <source>
        <dbReference type="Proteomes" id="UP000003860"/>
    </source>
</evidence>